<gene>
    <name evidence="1" type="ORF">IFO66_09105</name>
</gene>
<organism evidence="1 2">
    <name type="scientific">Paenibacillus arenosi</name>
    <dbReference type="NCBI Taxonomy" id="2774142"/>
    <lineage>
        <taxon>Bacteria</taxon>
        <taxon>Bacillati</taxon>
        <taxon>Bacillota</taxon>
        <taxon>Bacilli</taxon>
        <taxon>Bacillales</taxon>
        <taxon>Paenibacillaceae</taxon>
        <taxon>Paenibacillus</taxon>
    </lineage>
</organism>
<keyword evidence="2" id="KW-1185">Reference proteome</keyword>
<sequence length="79" mass="9074">MSRSLPGRSFIVAEHNNQVDFGLFSGYIPYRMATKTLPARRLMQYLIQTLLNKHAWNGKQLEGEVYTSLIPDHVMPPVK</sequence>
<comment type="caution">
    <text evidence="1">The sequence shown here is derived from an EMBL/GenBank/DDBJ whole genome shotgun (WGS) entry which is preliminary data.</text>
</comment>
<dbReference type="RefSeq" id="WP_192024853.1">
    <property type="nucleotide sequence ID" value="NZ_JACYTN010000004.1"/>
</dbReference>
<evidence type="ECO:0000313" key="2">
    <source>
        <dbReference type="Proteomes" id="UP000634529"/>
    </source>
</evidence>
<name>A0ABR9AZ41_9BACL</name>
<proteinExistence type="predicted"/>
<evidence type="ECO:0000313" key="1">
    <source>
        <dbReference type="EMBL" id="MBD8498472.1"/>
    </source>
</evidence>
<accession>A0ABR9AZ41</accession>
<reference evidence="1 2" key="1">
    <citation type="submission" date="2020-09" db="EMBL/GenBank/DDBJ databases">
        <title>Paenibacillus sp. CAU 1523 isolated from sand of Haeundae Beach.</title>
        <authorList>
            <person name="Kim W."/>
        </authorList>
    </citation>
    <scope>NUCLEOTIDE SEQUENCE [LARGE SCALE GENOMIC DNA]</scope>
    <source>
        <strain evidence="1 2">CAU 1523</strain>
    </source>
</reference>
<protein>
    <submittedName>
        <fullName evidence="1">Uncharacterized protein</fullName>
    </submittedName>
</protein>
<dbReference type="Proteomes" id="UP000634529">
    <property type="component" value="Unassembled WGS sequence"/>
</dbReference>
<dbReference type="EMBL" id="JACYTN010000004">
    <property type="protein sequence ID" value="MBD8498472.1"/>
    <property type="molecule type" value="Genomic_DNA"/>
</dbReference>